<dbReference type="Pfam" id="PF00364">
    <property type="entry name" value="Biotin_lipoyl"/>
    <property type="match status" value="1"/>
</dbReference>
<dbReference type="InterPro" id="IPR005482">
    <property type="entry name" value="Biotin_COase_C"/>
</dbReference>
<evidence type="ECO:0000256" key="5">
    <source>
        <dbReference type="ARBA" id="ARBA00023267"/>
    </source>
</evidence>
<dbReference type="InterPro" id="IPR000089">
    <property type="entry name" value="Biotin_lipoyl"/>
</dbReference>
<organism evidence="12 13">
    <name type="scientific">Lichtheimia corymbifera JMRC:FSU:9682</name>
    <dbReference type="NCBI Taxonomy" id="1263082"/>
    <lineage>
        <taxon>Eukaryota</taxon>
        <taxon>Fungi</taxon>
        <taxon>Fungi incertae sedis</taxon>
        <taxon>Mucoromycota</taxon>
        <taxon>Mucoromycotina</taxon>
        <taxon>Mucoromycetes</taxon>
        <taxon>Mucorales</taxon>
        <taxon>Lichtheimiaceae</taxon>
        <taxon>Lichtheimia</taxon>
    </lineage>
</organism>
<dbReference type="PROSITE" id="PS50968">
    <property type="entry name" value="BIOTINYL_LIPOYL"/>
    <property type="match status" value="1"/>
</dbReference>
<dbReference type="Gene3D" id="3.30.470.20">
    <property type="entry name" value="ATP-grasp fold, B domain"/>
    <property type="match status" value="1"/>
</dbReference>
<evidence type="ECO:0000259" key="11">
    <source>
        <dbReference type="PROSITE" id="PS50979"/>
    </source>
</evidence>
<keyword evidence="13" id="KW-1185">Reference proteome</keyword>
<dbReference type="SUPFAM" id="SSF52440">
    <property type="entry name" value="PreATP-grasp domain"/>
    <property type="match status" value="1"/>
</dbReference>
<feature type="compositionally biased region" description="Polar residues" evidence="7">
    <location>
        <begin position="7"/>
        <end position="21"/>
    </location>
</feature>
<dbReference type="InterPro" id="IPR011761">
    <property type="entry name" value="ATP-grasp"/>
</dbReference>
<dbReference type="PROSITE" id="PS00867">
    <property type="entry name" value="CPSASE_2"/>
    <property type="match status" value="1"/>
</dbReference>
<keyword evidence="4 6" id="KW-0067">ATP-binding</keyword>
<dbReference type="GO" id="GO:0016020">
    <property type="term" value="C:membrane"/>
    <property type="evidence" value="ECO:0007669"/>
    <property type="project" value="InterPro"/>
</dbReference>
<dbReference type="Pfam" id="PF02785">
    <property type="entry name" value="Biotin_carb_C"/>
    <property type="match status" value="1"/>
</dbReference>
<keyword evidence="8" id="KW-1133">Transmembrane helix</keyword>
<keyword evidence="3 6" id="KW-0547">Nucleotide-binding</keyword>
<dbReference type="InterPro" id="IPR011053">
    <property type="entry name" value="Single_hybrid_motif"/>
</dbReference>
<proteinExistence type="predicted"/>
<evidence type="ECO:0000256" key="2">
    <source>
        <dbReference type="ARBA" id="ARBA00022598"/>
    </source>
</evidence>
<protein>
    <submittedName>
        <fullName evidence="12">Pyruvate carboxylase</fullName>
    </submittedName>
</protein>
<evidence type="ECO:0000313" key="13">
    <source>
        <dbReference type="Proteomes" id="UP000027586"/>
    </source>
</evidence>
<keyword evidence="2" id="KW-0436">Ligase</keyword>
<dbReference type="PROSITE" id="PS50975">
    <property type="entry name" value="ATP_GRASP"/>
    <property type="match status" value="1"/>
</dbReference>
<dbReference type="GO" id="GO:0005524">
    <property type="term" value="F:ATP binding"/>
    <property type="evidence" value="ECO:0007669"/>
    <property type="project" value="UniProtKB-UniRule"/>
</dbReference>
<keyword evidence="5" id="KW-0092">Biotin</keyword>
<dbReference type="PANTHER" id="PTHR18866">
    <property type="entry name" value="CARBOXYLASE:PYRUVATE/ACETYL-COA/PROPIONYL-COA CARBOXYLASE"/>
    <property type="match status" value="1"/>
</dbReference>
<evidence type="ECO:0000256" key="8">
    <source>
        <dbReference type="SAM" id="Phobius"/>
    </source>
</evidence>
<dbReference type="PROSITE" id="PS50979">
    <property type="entry name" value="BC"/>
    <property type="match status" value="1"/>
</dbReference>
<dbReference type="FunFam" id="2.40.50.100:FF:000003">
    <property type="entry name" value="Acetyl-CoA carboxylase biotin carboxyl carrier protein"/>
    <property type="match status" value="1"/>
</dbReference>
<dbReference type="Proteomes" id="UP000027586">
    <property type="component" value="Unassembled WGS sequence"/>
</dbReference>
<dbReference type="InterPro" id="IPR005481">
    <property type="entry name" value="BC-like_N"/>
</dbReference>
<dbReference type="SMART" id="SM00878">
    <property type="entry name" value="Biotin_carb_C"/>
    <property type="match status" value="1"/>
</dbReference>
<dbReference type="Pfam" id="PF00289">
    <property type="entry name" value="Biotin_carb_N"/>
    <property type="match status" value="1"/>
</dbReference>
<sequence>MNRRKQQTSSNATDQQQQKNADQGPVHFTIIRNFYLADVITLMNGVCGIMSVFSSMRYLLTNEIGDLYSAMGFMPFGLFFDFMDGRVARWRNNASLLGQELDSLADLISFGMAPAALAFARMKLLVCNRGEIAIRALNAARELGLETVAVYADEQDKSHCDVAHESIKLKSAASFLDPQQIITAAKSVQATAIHPGYGFLSESTELAEQCKQANILFVGPSPSCIAAVGDKVSARQVAQAAGVPVIPGSEQSVTRVEEVFAFAEQHGYPIMLKARDGGGGRGIRMVHSREQVDDALQRCVNESPTKQVFVEKAVKGAKHIEVQILGDKHGNLIHLLERDCSAQRRYQKIIEVAPCPSLNVELRQAIHAAAVRLGKYIHYDSTGTVEFLVQPQQNKFYFLEVNPRIQVEHTITEQITQVDLVQSQIRVAMGDRLDTDLLLTQASIPLVPRQVAIQARVVAENPAKDNMLSVGKITAVQFPQGQGIRIDTWIKPGCVVLPTFDSLLAKVIVTGQGYNDAARKLLLALERTDIQGVDTNIDFMTALITHPIFTNNCMQDVHIKALEEQTHVVLQASDTFTKARLASRQAIAHDPSAEPASAATTSAAGGMTFKPGDAFNIEFTDAQDKTAATTQAHTVQIESISTNNFPDEFVAEIQTTLQPEKPLAITLTRKSAVVGSAMRRKASSRQPSEIATPITGMVVEINVNEGDIVEAGQQVFVMSAMKMETVVRATIPGRVQAIYAKPNDLVEGGDLIVETSEAKESKL</sequence>
<dbReference type="VEuPathDB" id="FungiDB:LCOR_07460.1"/>
<dbReference type="GO" id="GO:0046872">
    <property type="term" value="F:metal ion binding"/>
    <property type="evidence" value="ECO:0007669"/>
    <property type="project" value="InterPro"/>
</dbReference>
<dbReference type="PROSITE" id="PS00188">
    <property type="entry name" value="BIOTIN"/>
    <property type="match status" value="1"/>
</dbReference>
<dbReference type="InterPro" id="IPR005479">
    <property type="entry name" value="CPAse_ATP-bd"/>
</dbReference>
<dbReference type="InterPro" id="IPR050856">
    <property type="entry name" value="Biotin_carboxylase_complex"/>
</dbReference>
<dbReference type="GO" id="GO:0016874">
    <property type="term" value="F:ligase activity"/>
    <property type="evidence" value="ECO:0007669"/>
    <property type="project" value="UniProtKB-KW"/>
</dbReference>
<feature type="domain" description="ATP-grasp" evidence="10">
    <location>
        <begin position="235"/>
        <end position="429"/>
    </location>
</feature>
<feature type="domain" description="Lipoyl-binding" evidence="9">
    <location>
        <begin position="681"/>
        <end position="756"/>
    </location>
</feature>
<dbReference type="InterPro" id="IPR048254">
    <property type="entry name" value="CDP_ALCOHOL_P_TRANSF_CS"/>
</dbReference>
<feature type="region of interest" description="Disordered" evidence="7">
    <location>
        <begin position="1"/>
        <end position="21"/>
    </location>
</feature>
<feature type="transmembrane region" description="Helical" evidence="8">
    <location>
        <begin position="34"/>
        <end position="55"/>
    </location>
</feature>
<dbReference type="InterPro" id="IPR011764">
    <property type="entry name" value="Biotin_carboxylation_dom"/>
</dbReference>
<evidence type="ECO:0000256" key="4">
    <source>
        <dbReference type="ARBA" id="ARBA00022840"/>
    </source>
</evidence>
<comment type="cofactor">
    <cofactor evidence="1">
        <name>biotin</name>
        <dbReference type="ChEBI" id="CHEBI:57586"/>
    </cofactor>
</comment>
<keyword evidence="8" id="KW-0472">Membrane</keyword>
<keyword evidence="8" id="KW-0812">Transmembrane</keyword>
<dbReference type="Pfam" id="PF02786">
    <property type="entry name" value="CPSase_L_D2"/>
    <property type="match status" value="1"/>
</dbReference>
<dbReference type="InterPro" id="IPR001882">
    <property type="entry name" value="Biotin_BS"/>
</dbReference>
<dbReference type="Gene3D" id="2.40.50.100">
    <property type="match status" value="1"/>
</dbReference>
<evidence type="ECO:0000259" key="9">
    <source>
        <dbReference type="PROSITE" id="PS50968"/>
    </source>
</evidence>
<gene>
    <name evidence="12" type="ORF">LCOR_07460.1</name>
</gene>
<keyword evidence="12" id="KW-0670">Pyruvate</keyword>
<feature type="domain" description="Biotin carboxylation" evidence="11">
    <location>
        <begin position="120"/>
        <end position="564"/>
    </location>
</feature>
<dbReference type="InterPro" id="IPR011054">
    <property type="entry name" value="Rudment_hybrid_motif"/>
</dbReference>
<dbReference type="AlphaFoldDB" id="A0A068S3H5"/>
<dbReference type="SUPFAM" id="SSF56059">
    <property type="entry name" value="Glutathione synthetase ATP-binding domain-like"/>
    <property type="match status" value="1"/>
</dbReference>
<dbReference type="FunFam" id="3.30.1490.20:FF:000003">
    <property type="entry name" value="acetyl-CoA carboxylase isoform X1"/>
    <property type="match status" value="1"/>
</dbReference>
<evidence type="ECO:0000256" key="7">
    <source>
        <dbReference type="SAM" id="MobiDB-lite"/>
    </source>
</evidence>
<dbReference type="SUPFAM" id="SSF51246">
    <property type="entry name" value="Rudiment single hybrid motif"/>
    <property type="match status" value="1"/>
</dbReference>
<dbReference type="SUPFAM" id="SSF51230">
    <property type="entry name" value="Single hybrid motif"/>
    <property type="match status" value="1"/>
</dbReference>
<comment type="caution">
    <text evidence="12">The sequence shown here is derived from an EMBL/GenBank/DDBJ whole genome shotgun (WGS) entry which is preliminary data.</text>
</comment>
<dbReference type="InterPro" id="IPR016185">
    <property type="entry name" value="PreATP-grasp_dom_sf"/>
</dbReference>
<dbReference type="PANTHER" id="PTHR18866:SF33">
    <property type="entry name" value="METHYLCROTONOYL-COA CARBOXYLASE SUBUNIT ALPHA, MITOCHONDRIAL-RELATED"/>
    <property type="match status" value="1"/>
</dbReference>
<evidence type="ECO:0000313" key="12">
    <source>
        <dbReference type="EMBL" id="CDH56407.1"/>
    </source>
</evidence>
<evidence type="ECO:0000259" key="10">
    <source>
        <dbReference type="PROSITE" id="PS50975"/>
    </source>
</evidence>
<reference evidence="12" key="1">
    <citation type="submission" date="2013-08" db="EMBL/GenBank/DDBJ databases">
        <title>Gene expansion shapes genome architecture in the human pathogen Lichtheimia corymbifera: an evolutionary genomics analysis in the ancient terrestrial Mucorales (Mucoromycotina).</title>
        <authorList>
            <person name="Schwartze V.U."/>
            <person name="Winter S."/>
            <person name="Shelest E."/>
            <person name="Marcet-Houben M."/>
            <person name="Horn F."/>
            <person name="Wehner S."/>
            <person name="Hoffmann K."/>
            <person name="Riege K."/>
            <person name="Sammeth M."/>
            <person name="Nowrousian M."/>
            <person name="Valiante V."/>
            <person name="Linde J."/>
            <person name="Jacobsen I.D."/>
            <person name="Marz M."/>
            <person name="Brakhage A.A."/>
            <person name="Gabaldon T."/>
            <person name="Bocker S."/>
            <person name="Voigt K."/>
        </authorList>
    </citation>
    <scope>NUCLEOTIDE SEQUENCE [LARGE SCALE GENOMIC DNA]</scope>
    <source>
        <strain evidence="12">FSU 9682</strain>
    </source>
</reference>
<dbReference type="EMBL" id="CBTN010000037">
    <property type="protein sequence ID" value="CDH56407.1"/>
    <property type="molecule type" value="Genomic_DNA"/>
</dbReference>
<evidence type="ECO:0000256" key="3">
    <source>
        <dbReference type="ARBA" id="ARBA00022741"/>
    </source>
</evidence>
<evidence type="ECO:0000256" key="6">
    <source>
        <dbReference type="PROSITE-ProRule" id="PRU00409"/>
    </source>
</evidence>
<evidence type="ECO:0000256" key="1">
    <source>
        <dbReference type="ARBA" id="ARBA00001953"/>
    </source>
</evidence>
<dbReference type="OrthoDB" id="196847at2759"/>
<dbReference type="GO" id="GO:0008654">
    <property type="term" value="P:phospholipid biosynthetic process"/>
    <property type="evidence" value="ECO:0007669"/>
    <property type="project" value="InterPro"/>
</dbReference>
<dbReference type="STRING" id="1263082.A0A068S3H5"/>
<dbReference type="CDD" id="cd06850">
    <property type="entry name" value="biotinyl_domain"/>
    <property type="match status" value="1"/>
</dbReference>
<accession>A0A068S3H5</accession>
<dbReference type="PROSITE" id="PS00379">
    <property type="entry name" value="CDP_ALCOHOL_P_TRANSF"/>
    <property type="match status" value="1"/>
</dbReference>
<name>A0A068S3H5_9FUNG</name>
<dbReference type="GO" id="GO:0016780">
    <property type="term" value="F:phosphotransferase activity, for other substituted phosphate groups"/>
    <property type="evidence" value="ECO:0007669"/>
    <property type="project" value="InterPro"/>
</dbReference>